<reference evidence="2" key="1">
    <citation type="submission" date="2020-05" db="EMBL/GenBank/DDBJ databases">
        <authorList>
            <person name="Chiriac C."/>
            <person name="Salcher M."/>
            <person name="Ghai R."/>
            <person name="Kavagutti S V."/>
        </authorList>
    </citation>
    <scope>NUCLEOTIDE SEQUENCE</scope>
</reference>
<accession>A0A6J7KYB1</accession>
<feature type="transmembrane region" description="Helical" evidence="1">
    <location>
        <begin position="29"/>
        <end position="51"/>
    </location>
</feature>
<keyword evidence="1" id="KW-1133">Transmembrane helix</keyword>
<organism evidence="2">
    <name type="scientific">freshwater metagenome</name>
    <dbReference type="NCBI Taxonomy" id="449393"/>
    <lineage>
        <taxon>unclassified sequences</taxon>
        <taxon>metagenomes</taxon>
        <taxon>ecological metagenomes</taxon>
    </lineage>
</organism>
<keyword evidence="1" id="KW-0472">Membrane</keyword>
<evidence type="ECO:0000256" key="1">
    <source>
        <dbReference type="SAM" id="Phobius"/>
    </source>
</evidence>
<sequence length="93" mass="9819">MGIFAPTAWNLAGSSRKSLISSSSSTASLAPATSANVVFGMSLLTALALVLPKFMMREPPPCIWFMKKKSRSSTSATGISDSRMDIRMLSCGA</sequence>
<keyword evidence="1" id="KW-0812">Transmembrane</keyword>
<name>A0A6J7KYB1_9ZZZZ</name>
<gene>
    <name evidence="2" type="ORF">UFOPK3773_01903</name>
</gene>
<dbReference type="AlphaFoldDB" id="A0A6J7KYB1"/>
<protein>
    <submittedName>
        <fullName evidence="2">Unannotated protein</fullName>
    </submittedName>
</protein>
<dbReference type="EMBL" id="CAFBNF010000269">
    <property type="protein sequence ID" value="CAB4959522.1"/>
    <property type="molecule type" value="Genomic_DNA"/>
</dbReference>
<evidence type="ECO:0000313" key="2">
    <source>
        <dbReference type="EMBL" id="CAB4959522.1"/>
    </source>
</evidence>
<proteinExistence type="predicted"/>